<sequence length="389" mass="44325">MSDMQKIYDEKVKRIVTTSNHQEPDRVPVLSMFGTWAISYAGGTVQEMADNPEKEIEYFCKPHEDIYSDATYTAGLAFDAKTADILGTKSHFISDDGTTVQHHETCLMETEEYPELISDPMGYTFNKLMPRKCANLNKSSSENYETLKNLVEHWKVKGAAQAKLVSTLKEKLGVPVITGNFVYPPMDAIFDYYRGFKGTSLDMRRNQKELQEGVEALFDFCSGLMGITPETKSVPEFPFYATMMHMPTFMNPKQFEKFFWPTYEKMWRKVYECGGKLIIFLEGNWENKYEFLNSFPKNFALGILEGDDVFKAKKLIGDNMTIVGGMPMDLLRVGTKEKCIDYAKKVVDECAPGGGYIFASTREMLSKGDVNVENLKAVNQFVHEYGIYK</sequence>
<dbReference type="GO" id="GO:0006779">
    <property type="term" value="P:porphyrin-containing compound biosynthetic process"/>
    <property type="evidence" value="ECO:0007669"/>
    <property type="project" value="InterPro"/>
</dbReference>
<dbReference type="GO" id="GO:0004853">
    <property type="term" value="F:uroporphyrinogen decarboxylase activity"/>
    <property type="evidence" value="ECO:0007669"/>
    <property type="project" value="InterPro"/>
</dbReference>
<organism evidence="2 3">
    <name type="scientific">Clostridium thailandense</name>
    <dbReference type="NCBI Taxonomy" id="2794346"/>
    <lineage>
        <taxon>Bacteria</taxon>
        <taxon>Bacillati</taxon>
        <taxon>Bacillota</taxon>
        <taxon>Clostridia</taxon>
        <taxon>Eubacteriales</taxon>
        <taxon>Clostridiaceae</taxon>
        <taxon>Clostridium</taxon>
    </lineage>
</organism>
<dbReference type="PANTHER" id="PTHR47099:SF1">
    <property type="entry name" value="METHYLCOBAMIDE:COM METHYLTRANSFERASE MTBA"/>
    <property type="match status" value="1"/>
</dbReference>
<feature type="domain" description="Uroporphyrinogen decarboxylase (URO-D)" evidence="1">
    <location>
        <begin position="143"/>
        <end position="385"/>
    </location>
</feature>
<comment type="caution">
    <text evidence="2">The sequence shown here is derived from an EMBL/GenBank/DDBJ whole genome shotgun (WGS) entry which is preliminary data.</text>
</comment>
<dbReference type="Pfam" id="PF01208">
    <property type="entry name" value="URO-D"/>
    <property type="match status" value="1"/>
</dbReference>
<evidence type="ECO:0000259" key="1">
    <source>
        <dbReference type="Pfam" id="PF01208"/>
    </source>
</evidence>
<dbReference type="InterPro" id="IPR052024">
    <property type="entry name" value="Methanogen_methyltrans"/>
</dbReference>
<dbReference type="EMBL" id="JAEEGC010000061">
    <property type="protein sequence ID" value="MBV7273969.1"/>
    <property type="molecule type" value="Genomic_DNA"/>
</dbReference>
<evidence type="ECO:0000313" key="3">
    <source>
        <dbReference type="Proteomes" id="UP000694308"/>
    </source>
</evidence>
<reference evidence="2" key="1">
    <citation type="submission" date="2020-12" db="EMBL/GenBank/DDBJ databases">
        <title>Clostridium thailandense sp. nov., a novel acetogenic bacterium isolated from peat land soil in Thailand.</title>
        <authorList>
            <person name="Chaikitkaew S."/>
            <person name="Birkeland N.K."/>
        </authorList>
    </citation>
    <scope>NUCLEOTIDE SEQUENCE</scope>
    <source>
        <strain evidence="2">PL3</strain>
    </source>
</reference>
<dbReference type="InterPro" id="IPR000257">
    <property type="entry name" value="Uroporphyrinogen_deCOase"/>
</dbReference>
<keyword evidence="3" id="KW-1185">Reference proteome</keyword>
<dbReference type="RefSeq" id="WP_218321035.1">
    <property type="nucleotide sequence ID" value="NZ_JAEEGC010000061.1"/>
</dbReference>
<accession>A0A949TJG9</accession>
<gene>
    <name evidence="2" type="ORF">I6U48_13760</name>
</gene>
<dbReference type="Proteomes" id="UP000694308">
    <property type="component" value="Unassembled WGS sequence"/>
</dbReference>
<evidence type="ECO:0000313" key="2">
    <source>
        <dbReference type="EMBL" id="MBV7273969.1"/>
    </source>
</evidence>
<dbReference type="PANTHER" id="PTHR47099">
    <property type="entry name" value="METHYLCOBAMIDE:COM METHYLTRANSFERASE MTBA"/>
    <property type="match status" value="1"/>
</dbReference>
<protein>
    <recommendedName>
        <fullName evidence="1">Uroporphyrinogen decarboxylase (URO-D) domain-containing protein</fullName>
    </recommendedName>
</protein>
<proteinExistence type="predicted"/>
<name>A0A949TJG9_9CLOT</name>
<dbReference type="AlphaFoldDB" id="A0A949TJG9"/>